<accession>A0A0C3FCQ9</accession>
<sequence>MSYSYPWTCPPNPSPSLRTALAYISASEQCDDKKLADTLDPTLEHSILPQSLQRPQVLSKTLYLEYFRGFGKMFQKPIRRTIHEVIEMGDHIVIHASANGQSITGHEYNNEYMIVFRMMASSTGDGSRKIGSVKEFADSQASSSFIPAERRRIAAAEAEARAAARATQGQSNLARTRR</sequence>
<dbReference type="HOGENOM" id="CLU_109895_0_0_1"/>
<organism evidence="2 3">
    <name type="scientific">Piloderma croceum (strain F 1598)</name>
    <dbReference type="NCBI Taxonomy" id="765440"/>
    <lineage>
        <taxon>Eukaryota</taxon>
        <taxon>Fungi</taxon>
        <taxon>Dikarya</taxon>
        <taxon>Basidiomycota</taxon>
        <taxon>Agaricomycotina</taxon>
        <taxon>Agaricomycetes</taxon>
        <taxon>Agaricomycetidae</taxon>
        <taxon>Atheliales</taxon>
        <taxon>Atheliaceae</taxon>
        <taxon>Piloderma</taxon>
    </lineage>
</organism>
<dbReference type="Gene3D" id="3.10.450.50">
    <property type="match status" value="1"/>
</dbReference>
<reference evidence="2 3" key="1">
    <citation type="submission" date="2014-04" db="EMBL/GenBank/DDBJ databases">
        <authorList>
            <consortium name="DOE Joint Genome Institute"/>
            <person name="Kuo A."/>
            <person name="Tarkka M."/>
            <person name="Buscot F."/>
            <person name="Kohler A."/>
            <person name="Nagy L.G."/>
            <person name="Floudas D."/>
            <person name="Copeland A."/>
            <person name="Barry K.W."/>
            <person name="Cichocki N."/>
            <person name="Veneault-Fourrey C."/>
            <person name="LaButti K."/>
            <person name="Lindquist E.A."/>
            <person name="Lipzen A."/>
            <person name="Lundell T."/>
            <person name="Morin E."/>
            <person name="Murat C."/>
            <person name="Sun H."/>
            <person name="Tunlid A."/>
            <person name="Henrissat B."/>
            <person name="Grigoriev I.V."/>
            <person name="Hibbett D.S."/>
            <person name="Martin F."/>
            <person name="Nordberg H.P."/>
            <person name="Cantor M.N."/>
            <person name="Hua S.X."/>
        </authorList>
    </citation>
    <scope>NUCLEOTIDE SEQUENCE [LARGE SCALE GENOMIC DNA]</scope>
    <source>
        <strain evidence="2 3">F 1598</strain>
    </source>
</reference>
<dbReference type="AlphaFoldDB" id="A0A0C3FCQ9"/>
<evidence type="ECO:0008006" key="4">
    <source>
        <dbReference type="Google" id="ProtNLM"/>
    </source>
</evidence>
<dbReference type="EMBL" id="KN832994">
    <property type="protein sequence ID" value="KIM82495.1"/>
    <property type="molecule type" value="Genomic_DNA"/>
</dbReference>
<keyword evidence="3" id="KW-1185">Reference proteome</keyword>
<dbReference type="OrthoDB" id="3758478at2759"/>
<evidence type="ECO:0000256" key="1">
    <source>
        <dbReference type="SAM" id="MobiDB-lite"/>
    </source>
</evidence>
<dbReference type="InterPro" id="IPR032710">
    <property type="entry name" value="NTF2-like_dom_sf"/>
</dbReference>
<evidence type="ECO:0000313" key="2">
    <source>
        <dbReference type="EMBL" id="KIM82495.1"/>
    </source>
</evidence>
<gene>
    <name evidence="2" type="ORF">PILCRDRAFT_820353</name>
</gene>
<proteinExistence type="predicted"/>
<name>A0A0C3FCQ9_PILCF</name>
<dbReference type="SUPFAM" id="SSF54427">
    <property type="entry name" value="NTF2-like"/>
    <property type="match status" value="1"/>
</dbReference>
<reference evidence="3" key="2">
    <citation type="submission" date="2015-01" db="EMBL/GenBank/DDBJ databases">
        <title>Evolutionary Origins and Diversification of the Mycorrhizal Mutualists.</title>
        <authorList>
            <consortium name="DOE Joint Genome Institute"/>
            <consortium name="Mycorrhizal Genomics Consortium"/>
            <person name="Kohler A."/>
            <person name="Kuo A."/>
            <person name="Nagy L.G."/>
            <person name="Floudas D."/>
            <person name="Copeland A."/>
            <person name="Barry K.W."/>
            <person name="Cichocki N."/>
            <person name="Veneault-Fourrey C."/>
            <person name="LaButti K."/>
            <person name="Lindquist E.A."/>
            <person name="Lipzen A."/>
            <person name="Lundell T."/>
            <person name="Morin E."/>
            <person name="Murat C."/>
            <person name="Riley R."/>
            <person name="Ohm R."/>
            <person name="Sun H."/>
            <person name="Tunlid A."/>
            <person name="Henrissat B."/>
            <person name="Grigoriev I.V."/>
            <person name="Hibbett D.S."/>
            <person name="Martin F."/>
        </authorList>
    </citation>
    <scope>NUCLEOTIDE SEQUENCE [LARGE SCALE GENOMIC DNA]</scope>
    <source>
        <strain evidence="3">F 1598</strain>
    </source>
</reference>
<evidence type="ECO:0000313" key="3">
    <source>
        <dbReference type="Proteomes" id="UP000054166"/>
    </source>
</evidence>
<dbReference type="InParanoid" id="A0A0C3FCQ9"/>
<feature type="region of interest" description="Disordered" evidence="1">
    <location>
        <begin position="159"/>
        <end position="178"/>
    </location>
</feature>
<dbReference type="Proteomes" id="UP000054166">
    <property type="component" value="Unassembled WGS sequence"/>
</dbReference>
<feature type="compositionally biased region" description="Polar residues" evidence="1">
    <location>
        <begin position="167"/>
        <end position="178"/>
    </location>
</feature>
<dbReference type="STRING" id="765440.A0A0C3FCQ9"/>
<protein>
    <recommendedName>
        <fullName evidence="4">SnoaL-like domain-containing protein</fullName>
    </recommendedName>
</protein>